<dbReference type="Proteomes" id="UP000295294">
    <property type="component" value="Plasmid unnamed1"/>
</dbReference>
<dbReference type="EMBL" id="CP038636">
    <property type="protein sequence ID" value="QBY55264.1"/>
    <property type="molecule type" value="Genomic_DNA"/>
</dbReference>
<name>A0A4P7LGE5_9BURK</name>
<dbReference type="KEGG" id="cox:E0W60_29630"/>
<dbReference type="AlphaFoldDB" id="A0A4P7LGE5"/>
<evidence type="ECO:0000313" key="2">
    <source>
        <dbReference type="Proteomes" id="UP000295294"/>
    </source>
</evidence>
<evidence type="ECO:0000313" key="1">
    <source>
        <dbReference type="EMBL" id="QBY55264.1"/>
    </source>
</evidence>
<protein>
    <submittedName>
        <fullName evidence="1">Uncharacterized protein</fullName>
    </submittedName>
</protein>
<accession>A0A4P7LGE5</accession>
<organism evidence="1 2">
    <name type="scientific">Cupriavidus oxalaticus</name>
    <dbReference type="NCBI Taxonomy" id="96344"/>
    <lineage>
        <taxon>Bacteria</taxon>
        <taxon>Pseudomonadati</taxon>
        <taxon>Pseudomonadota</taxon>
        <taxon>Betaproteobacteria</taxon>
        <taxon>Burkholderiales</taxon>
        <taxon>Burkholderiaceae</taxon>
        <taxon>Cupriavidus</taxon>
    </lineage>
</organism>
<dbReference type="OrthoDB" id="3497533at2"/>
<keyword evidence="1" id="KW-0614">Plasmid</keyword>
<dbReference type="RefSeq" id="WP_135706538.1">
    <property type="nucleotide sequence ID" value="NZ_CP038636.1"/>
</dbReference>
<proteinExistence type="predicted"/>
<reference evidence="1 2" key="1">
    <citation type="submission" date="2019-03" db="EMBL/GenBank/DDBJ databases">
        <title>Efficiently degradation of phenoxyalkanoic acid herbicides by Cupriavidus oxalaticus strain X32.</title>
        <authorList>
            <person name="Sheng X."/>
        </authorList>
    </citation>
    <scope>NUCLEOTIDE SEQUENCE [LARGE SCALE GENOMIC DNA]</scope>
    <source>
        <strain evidence="1 2">X32</strain>
        <plasmid evidence="1 2">unnamed1</plasmid>
    </source>
</reference>
<geneLocation type="plasmid" evidence="1">
    <name>unnamed1</name>
</geneLocation>
<gene>
    <name evidence="1" type="ORF">E0W60_29630</name>
</gene>
<sequence>MDGRLLETSIFRSNPDYQLVLVDRLSEQERRQLQEADCSEDLYGALVPQGGSAQGWRAVSCETALLFVALVEAGPLPRYVLRRLGHDLESTIKRLLLDGVLQILLNDDFISGPQVAGLSGSLPGWSSRGCNFDLSVSALRYGQELNCLPETELAHRLYSYGRKPVSPKLQRRLTGPAAVARFLGIAEDGILVRSLHRHWTHVPVSQGAREFWWQWLSTSEPPRGTAQRASFKLYLSPVVNDMPEALETLIGALAHAHGVTGFKVGVGLWGISRPDKTLVYFTHLDDLYQFADLLRTRLAGCAPHGVPFSAAASENGLLSWGADPPRGAVKGERTTSWRMWVTWRLAEYLVSARTAALNTMEPWQYALERLSLAEIDTDTWIPSDGMWPAALERA</sequence>